<dbReference type="InterPro" id="IPR003409">
    <property type="entry name" value="MORN"/>
</dbReference>
<proteinExistence type="predicted"/>
<name>A0A813HTN1_POLGL</name>
<dbReference type="Pfam" id="PF02493">
    <property type="entry name" value="MORN"/>
    <property type="match status" value="1"/>
</dbReference>
<evidence type="ECO:0000313" key="3">
    <source>
        <dbReference type="Proteomes" id="UP000654075"/>
    </source>
</evidence>
<dbReference type="EMBL" id="CAJNNV010032800">
    <property type="protein sequence ID" value="CAE8641090.1"/>
    <property type="molecule type" value="Genomic_DNA"/>
</dbReference>
<dbReference type="SUPFAM" id="SSF82185">
    <property type="entry name" value="Histone H3 K4-specific methyltransferase SET7/9 N-terminal domain"/>
    <property type="match status" value="1"/>
</dbReference>
<gene>
    <name evidence="2" type="ORF">PGLA1383_LOCUS55817</name>
</gene>
<dbReference type="Proteomes" id="UP000654075">
    <property type="component" value="Unassembled WGS sequence"/>
</dbReference>
<sequence length="143" mass="16240">NLMVEVRQGRTGTKGISLDDLVDVCEGLNSPDFEQFCKRFRRDVAVSELMRKAMVMHTPSRTFSFLFNNESQRDVVGQFIVYLLKAKQRGIMAVDKKGPSRSSVADQKNPEEGFGKVTYKNNSRYEGQFHNYLRHGSGVLTLS</sequence>
<dbReference type="OrthoDB" id="10543073at2759"/>
<feature type="non-terminal residue" evidence="2">
    <location>
        <position position="143"/>
    </location>
</feature>
<comment type="caution">
    <text evidence="2">The sequence shown here is derived from an EMBL/GenBank/DDBJ whole genome shotgun (WGS) entry which is preliminary data.</text>
</comment>
<protein>
    <submittedName>
        <fullName evidence="2">Uncharacterized protein</fullName>
    </submittedName>
</protein>
<evidence type="ECO:0000313" key="2">
    <source>
        <dbReference type="EMBL" id="CAE8641090.1"/>
    </source>
</evidence>
<keyword evidence="3" id="KW-1185">Reference proteome</keyword>
<accession>A0A813HTN1</accession>
<reference evidence="2" key="1">
    <citation type="submission" date="2021-02" db="EMBL/GenBank/DDBJ databases">
        <authorList>
            <person name="Dougan E. K."/>
            <person name="Rhodes N."/>
            <person name="Thang M."/>
            <person name="Chan C."/>
        </authorList>
    </citation>
    <scope>NUCLEOTIDE SEQUENCE</scope>
</reference>
<keyword evidence="1" id="KW-0677">Repeat</keyword>
<organism evidence="2 3">
    <name type="scientific">Polarella glacialis</name>
    <name type="common">Dinoflagellate</name>
    <dbReference type="NCBI Taxonomy" id="89957"/>
    <lineage>
        <taxon>Eukaryota</taxon>
        <taxon>Sar</taxon>
        <taxon>Alveolata</taxon>
        <taxon>Dinophyceae</taxon>
        <taxon>Suessiales</taxon>
        <taxon>Suessiaceae</taxon>
        <taxon>Polarella</taxon>
    </lineage>
</organism>
<dbReference type="AlphaFoldDB" id="A0A813HTN1"/>
<evidence type="ECO:0000256" key="1">
    <source>
        <dbReference type="ARBA" id="ARBA00022737"/>
    </source>
</evidence>
<feature type="non-terminal residue" evidence="2">
    <location>
        <position position="1"/>
    </location>
</feature>